<comment type="caution">
    <text evidence="4">The sequence shown here is derived from an EMBL/GenBank/DDBJ whole genome shotgun (WGS) entry which is preliminary data.</text>
</comment>
<dbReference type="Pfam" id="PF00378">
    <property type="entry name" value="ECH_1"/>
    <property type="match status" value="1"/>
</dbReference>
<protein>
    <submittedName>
        <fullName evidence="4">Enoyl-CoA hydratase/carnithine racemase</fullName>
    </submittedName>
</protein>
<dbReference type="InterPro" id="IPR051053">
    <property type="entry name" value="ECH/Chromodomain_protein"/>
</dbReference>
<dbReference type="InterPro" id="IPR001753">
    <property type="entry name" value="Enoyl-CoA_hydra/iso"/>
</dbReference>
<gene>
    <name evidence="4" type="ORF">IW256_003175</name>
</gene>
<evidence type="ECO:0000256" key="1">
    <source>
        <dbReference type="ARBA" id="ARBA00004275"/>
    </source>
</evidence>
<evidence type="ECO:0000313" key="4">
    <source>
        <dbReference type="EMBL" id="MBG6089062.1"/>
    </source>
</evidence>
<evidence type="ECO:0000256" key="3">
    <source>
        <dbReference type="ARBA" id="ARBA00023235"/>
    </source>
</evidence>
<name>A0A931DGX1_9ACTN</name>
<dbReference type="InterPro" id="IPR029045">
    <property type="entry name" value="ClpP/crotonase-like_dom_sf"/>
</dbReference>
<dbReference type="AlphaFoldDB" id="A0A931DGX1"/>
<evidence type="ECO:0000256" key="2">
    <source>
        <dbReference type="ARBA" id="ARBA00023140"/>
    </source>
</evidence>
<dbReference type="PANTHER" id="PTHR43684:SF1">
    <property type="entry name" value="ENOYL-COA DELTA ISOMERASE 2"/>
    <property type="match status" value="1"/>
</dbReference>
<dbReference type="Gene3D" id="3.90.226.10">
    <property type="entry name" value="2-enoyl-CoA Hydratase, Chain A, domain 1"/>
    <property type="match status" value="1"/>
</dbReference>
<dbReference type="GO" id="GO:0004165">
    <property type="term" value="F:delta(3)-delta(2)-enoyl-CoA isomerase activity"/>
    <property type="evidence" value="ECO:0007669"/>
    <property type="project" value="UniProtKB-ARBA"/>
</dbReference>
<dbReference type="Proteomes" id="UP000614047">
    <property type="component" value="Unassembled WGS sequence"/>
</dbReference>
<reference evidence="4" key="1">
    <citation type="submission" date="2020-11" db="EMBL/GenBank/DDBJ databases">
        <title>Sequencing the genomes of 1000 actinobacteria strains.</title>
        <authorList>
            <person name="Klenk H.-P."/>
        </authorList>
    </citation>
    <scope>NUCLEOTIDE SEQUENCE</scope>
    <source>
        <strain evidence="4">DSM 43175</strain>
    </source>
</reference>
<evidence type="ECO:0000313" key="5">
    <source>
        <dbReference type="Proteomes" id="UP000614047"/>
    </source>
</evidence>
<dbReference type="SUPFAM" id="SSF52096">
    <property type="entry name" value="ClpP/crotonase"/>
    <property type="match status" value="1"/>
</dbReference>
<accession>A0A931DGX1</accession>
<dbReference type="EMBL" id="JADOUA010000001">
    <property type="protein sequence ID" value="MBG6089062.1"/>
    <property type="molecule type" value="Genomic_DNA"/>
</dbReference>
<keyword evidence="3" id="KW-0413">Isomerase</keyword>
<organism evidence="4 5">
    <name type="scientific">Actinomadura viridis</name>
    <dbReference type="NCBI Taxonomy" id="58110"/>
    <lineage>
        <taxon>Bacteria</taxon>
        <taxon>Bacillati</taxon>
        <taxon>Actinomycetota</taxon>
        <taxon>Actinomycetes</taxon>
        <taxon>Streptosporangiales</taxon>
        <taxon>Thermomonosporaceae</taxon>
        <taxon>Actinomadura</taxon>
    </lineage>
</organism>
<keyword evidence="2" id="KW-0576">Peroxisome</keyword>
<dbReference type="RefSeq" id="WP_197011707.1">
    <property type="nucleotide sequence ID" value="NZ_BAABES010000022.1"/>
</dbReference>
<keyword evidence="5" id="KW-1185">Reference proteome</keyword>
<proteinExistence type="predicted"/>
<comment type="subcellular location">
    <subcellularLocation>
        <location evidence="1">Peroxisome</location>
    </subcellularLocation>
</comment>
<dbReference type="PANTHER" id="PTHR43684">
    <property type="match status" value="1"/>
</dbReference>
<dbReference type="CDD" id="cd06558">
    <property type="entry name" value="crotonase-like"/>
    <property type="match status" value="1"/>
</dbReference>
<sequence length="255" mass="26674">MGVDTLRIEDRDRVRTLTFDRPRAANAFDEALYLAVAAALDAAAGDAGVSVVLLTGTGGTFTAGTDLEEMAEIARAQAGGRATPETGKGFAALLDALTAFPKPLVAAVNGAGVGLGLTLLGHCDLVIMSERARLLAPFTSMGVAPEAAGSYLLPLRMGHQRAALALFTGRWITAEEAVESGLALRTCPHGELLETAHGLAAEIAAKPLPSLLATKRLITEAHRDGVRRAREREDAAFAELLRRDGAAEDVLARLD</sequence>